<dbReference type="EMBL" id="JAGSOJ010000002">
    <property type="protein sequence ID" value="MCM1989883.1"/>
    <property type="molecule type" value="Genomic_DNA"/>
</dbReference>
<reference evidence="1" key="1">
    <citation type="journal article" date="2021" name="mSystems">
        <title>Bacteria and Archaea Synergistically Convert Glycine Betaine to Biogenic Methane in the Formosa Cold Seep of the South China Sea.</title>
        <authorList>
            <person name="Li L."/>
            <person name="Zhang W."/>
            <person name="Zhang S."/>
            <person name="Song L."/>
            <person name="Sun Q."/>
            <person name="Zhang H."/>
            <person name="Xiang H."/>
            <person name="Dong X."/>
        </authorList>
    </citation>
    <scope>NUCLEOTIDE SEQUENCE</scope>
    <source>
        <strain evidence="1">ZWT</strain>
    </source>
</reference>
<keyword evidence="2" id="KW-1185">Reference proteome</keyword>
<reference evidence="1" key="2">
    <citation type="submission" date="2021-04" db="EMBL/GenBank/DDBJ databases">
        <authorList>
            <person name="Dong X."/>
        </authorList>
    </citation>
    <scope>NUCLEOTIDE SEQUENCE</scope>
    <source>
        <strain evidence="1">ZWT</strain>
    </source>
</reference>
<name>A0A9J6P027_9CLOT</name>
<dbReference type="Proteomes" id="UP001056429">
    <property type="component" value="Unassembled WGS sequence"/>
</dbReference>
<evidence type="ECO:0000313" key="2">
    <source>
        <dbReference type="Proteomes" id="UP001056429"/>
    </source>
</evidence>
<evidence type="ECO:0000313" key="1">
    <source>
        <dbReference type="EMBL" id="MCM1989883.1"/>
    </source>
</evidence>
<sequence length="64" mass="7550">MNTMKKNENTIKEEDINYKAMYTFLIDGLKNAVLEVNSSDYSKKSLGRFKDKVERLLYNCKDLH</sequence>
<dbReference type="RefSeq" id="WP_250858907.1">
    <property type="nucleotide sequence ID" value="NZ_JAGSOJ010000002.1"/>
</dbReference>
<protein>
    <submittedName>
        <fullName evidence="1">Uncharacterized protein</fullName>
    </submittedName>
</protein>
<proteinExistence type="predicted"/>
<organism evidence="1 2">
    <name type="scientific">Oceanirhabdus seepicola</name>
    <dbReference type="NCBI Taxonomy" id="2828781"/>
    <lineage>
        <taxon>Bacteria</taxon>
        <taxon>Bacillati</taxon>
        <taxon>Bacillota</taxon>
        <taxon>Clostridia</taxon>
        <taxon>Eubacteriales</taxon>
        <taxon>Clostridiaceae</taxon>
        <taxon>Oceanirhabdus</taxon>
    </lineage>
</organism>
<accession>A0A9J6P027</accession>
<dbReference type="AlphaFoldDB" id="A0A9J6P027"/>
<gene>
    <name evidence="1" type="ORF">KDK92_09035</name>
</gene>
<comment type="caution">
    <text evidence="1">The sequence shown here is derived from an EMBL/GenBank/DDBJ whole genome shotgun (WGS) entry which is preliminary data.</text>
</comment>